<dbReference type="PANTHER" id="PTHR46929:SF3">
    <property type="entry name" value="MYB_SANT-LIKE DOMAIN-CONTAINING PROTEIN"/>
    <property type="match status" value="1"/>
</dbReference>
<feature type="compositionally biased region" description="Low complexity" evidence="1">
    <location>
        <begin position="1"/>
        <end position="20"/>
    </location>
</feature>
<dbReference type="PANTHER" id="PTHR46929">
    <property type="entry name" value="EXPRESSED PROTEIN"/>
    <property type="match status" value="1"/>
</dbReference>
<name>A0A835IV18_9MAGN</name>
<dbReference type="AlphaFoldDB" id="A0A835IV18"/>
<dbReference type="EMBL" id="JADFTS010000001">
    <property type="protein sequence ID" value="KAF9625655.1"/>
    <property type="molecule type" value="Genomic_DNA"/>
</dbReference>
<feature type="region of interest" description="Disordered" evidence="1">
    <location>
        <begin position="265"/>
        <end position="287"/>
    </location>
</feature>
<evidence type="ECO:0000259" key="2">
    <source>
        <dbReference type="Pfam" id="PF12776"/>
    </source>
</evidence>
<evidence type="ECO:0000313" key="4">
    <source>
        <dbReference type="Proteomes" id="UP000631114"/>
    </source>
</evidence>
<dbReference type="Pfam" id="PF12776">
    <property type="entry name" value="Myb_DNA-bind_3"/>
    <property type="match status" value="1"/>
</dbReference>
<evidence type="ECO:0000313" key="3">
    <source>
        <dbReference type="EMBL" id="KAF9625655.1"/>
    </source>
</evidence>
<gene>
    <name evidence="3" type="ORF">IFM89_025140</name>
</gene>
<feature type="domain" description="Myb/SANT-like" evidence="2">
    <location>
        <begin position="99"/>
        <end position="191"/>
    </location>
</feature>
<proteinExistence type="predicted"/>
<protein>
    <recommendedName>
        <fullName evidence="2">Myb/SANT-like domain-containing protein</fullName>
    </recommendedName>
</protein>
<comment type="caution">
    <text evidence="3">The sequence shown here is derived from an EMBL/GenBank/DDBJ whole genome shotgun (WGS) entry which is preliminary data.</text>
</comment>
<sequence>MDELFSSYGESSSSDSESSSPIQPTDPNHKEESTRLPPPPIDLLTPQNSLDLAEIGTGSRVRSFPHVDGNYALHVSIPVGMDSQSDFQVDGKSNGNLFWSEGMDRVLVHTLQKQLSLGNKSKSGWKSIAFTAVINNMWRKRHIKIKKDHIMNRLKTWRKMNVAVKELLGLDGFSWDGESKTLRANEDVWRNALKTRKHLRQYKGKALAFYQEIAQLIGDEAKGPMGITHIVTNEERTATEKVQDDLLGGDRHLDGWTAGDVRTEIPVQTHASSSSSPSRAGEQTRRKRKRFLVPGWVEEMSKVRLEIGRVASAMECRNQIDDPLWDQCTRAIEAINDLDEDAKLAALEMFLGSLDKRRMFISLKDSQRRTWILRKFGRSSL</sequence>
<organism evidence="3 4">
    <name type="scientific">Coptis chinensis</name>
    <dbReference type="NCBI Taxonomy" id="261450"/>
    <lineage>
        <taxon>Eukaryota</taxon>
        <taxon>Viridiplantae</taxon>
        <taxon>Streptophyta</taxon>
        <taxon>Embryophyta</taxon>
        <taxon>Tracheophyta</taxon>
        <taxon>Spermatophyta</taxon>
        <taxon>Magnoliopsida</taxon>
        <taxon>Ranunculales</taxon>
        <taxon>Ranunculaceae</taxon>
        <taxon>Coptidoideae</taxon>
        <taxon>Coptis</taxon>
    </lineage>
</organism>
<feature type="region of interest" description="Disordered" evidence="1">
    <location>
        <begin position="1"/>
        <end position="47"/>
    </location>
</feature>
<evidence type="ECO:0000256" key="1">
    <source>
        <dbReference type="SAM" id="MobiDB-lite"/>
    </source>
</evidence>
<dbReference type="OrthoDB" id="1938579at2759"/>
<keyword evidence="4" id="KW-1185">Reference proteome</keyword>
<reference evidence="3 4" key="1">
    <citation type="submission" date="2020-10" db="EMBL/GenBank/DDBJ databases">
        <title>The Coptis chinensis genome and diversification of protoberbering-type alkaloids.</title>
        <authorList>
            <person name="Wang B."/>
            <person name="Shu S."/>
            <person name="Song C."/>
            <person name="Liu Y."/>
        </authorList>
    </citation>
    <scope>NUCLEOTIDE SEQUENCE [LARGE SCALE GENOMIC DNA]</scope>
    <source>
        <strain evidence="3">HL-2020</strain>
        <tissue evidence="3">Leaf</tissue>
    </source>
</reference>
<accession>A0A835IV18</accession>
<dbReference type="Proteomes" id="UP000631114">
    <property type="component" value="Unassembled WGS sequence"/>
</dbReference>
<dbReference type="InterPro" id="IPR024752">
    <property type="entry name" value="Myb/SANT-like_dom"/>
</dbReference>